<protein>
    <submittedName>
        <fullName evidence="2">Uncharacterized protein</fullName>
    </submittedName>
</protein>
<sequence>MMKKLVFCMLLLACAAAFEMYDENRAFPMDPNADTNYSEAAYDYEDLGPYRPEIRDDPYQSLMLYRLFNSLQNRDDARLHLRYRPKFSMIENPLASYSHVPYSELMDLKGAVVKRHANASVQRPKAKLEEAKEIKDDVKKVRKGFFFVCYLKLCSIRFPLTPSPI</sequence>
<evidence type="ECO:0000313" key="2">
    <source>
        <dbReference type="EMBL" id="KAJ8731656.1"/>
    </source>
</evidence>
<accession>A0AAD7YYD7</accession>
<keyword evidence="3" id="KW-1185">Reference proteome</keyword>
<keyword evidence="1" id="KW-0732">Signal</keyword>
<feature type="chain" id="PRO_5042111799" evidence="1">
    <location>
        <begin position="18"/>
        <end position="165"/>
    </location>
</feature>
<dbReference type="Proteomes" id="UP001231518">
    <property type="component" value="Chromosome 16"/>
</dbReference>
<reference evidence="2" key="1">
    <citation type="submission" date="2023-03" db="EMBL/GenBank/DDBJ databases">
        <title>Chromosome-level genomes of two armyworms, Mythimna separata and Mythimna loreyi, provide insights into the biosynthesis and reception of sex pheromones.</title>
        <authorList>
            <person name="Zhao H."/>
        </authorList>
    </citation>
    <scope>NUCLEOTIDE SEQUENCE</scope>
    <source>
        <strain evidence="2">BeijingLab</strain>
        <tissue evidence="2">Pupa</tissue>
    </source>
</reference>
<evidence type="ECO:0000256" key="1">
    <source>
        <dbReference type="SAM" id="SignalP"/>
    </source>
</evidence>
<proteinExistence type="predicted"/>
<comment type="caution">
    <text evidence="2">The sequence shown here is derived from an EMBL/GenBank/DDBJ whole genome shotgun (WGS) entry which is preliminary data.</text>
</comment>
<feature type="signal peptide" evidence="1">
    <location>
        <begin position="1"/>
        <end position="17"/>
    </location>
</feature>
<organism evidence="2 3">
    <name type="scientific">Mythimna separata</name>
    <name type="common">Oriental armyworm</name>
    <name type="synonym">Pseudaletia separata</name>
    <dbReference type="NCBI Taxonomy" id="271217"/>
    <lineage>
        <taxon>Eukaryota</taxon>
        <taxon>Metazoa</taxon>
        <taxon>Ecdysozoa</taxon>
        <taxon>Arthropoda</taxon>
        <taxon>Hexapoda</taxon>
        <taxon>Insecta</taxon>
        <taxon>Pterygota</taxon>
        <taxon>Neoptera</taxon>
        <taxon>Endopterygota</taxon>
        <taxon>Lepidoptera</taxon>
        <taxon>Glossata</taxon>
        <taxon>Ditrysia</taxon>
        <taxon>Noctuoidea</taxon>
        <taxon>Noctuidae</taxon>
        <taxon>Noctuinae</taxon>
        <taxon>Hadenini</taxon>
        <taxon>Mythimna</taxon>
    </lineage>
</organism>
<dbReference type="AlphaFoldDB" id="A0AAD7YYD7"/>
<name>A0AAD7YYD7_MYTSE</name>
<gene>
    <name evidence="2" type="ORF">PYW07_004820</name>
</gene>
<dbReference type="EMBL" id="JARGEI010000005">
    <property type="protein sequence ID" value="KAJ8731656.1"/>
    <property type="molecule type" value="Genomic_DNA"/>
</dbReference>
<evidence type="ECO:0000313" key="3">
    <source>
        <dbReference type="Proteomes" id="UP001231518"/>
    </source>
</evidence>